<dbReference type="InterPro" id="IPR020449">
    <property type="entry name" value="Tscrpt_reg_AraC-type_HTH"/>
</dbReference>
<evidence type="ECO:0000313" key="11">
    <source>
        <dbReference type="EMBL" id="GGG01625.1"/>
    </source>
</evidence>
<reference evidence="11" key="1">
    <citation type="journal article" date="2014" name="Int. J. Syst. Evol. Microbiol.">
        <title>Complete genome sequence of Corynebacterium casei LMG S-19264T (=DSM 44701T), isolated from a smear-ripened cheese.</title>
        <authorList>
            <consortium name="US DOE Joint Genome Institute (JGI-PGF)"/>
            <person name="Walter F."/>
            <person name="Albersmeier A."/>
            <person name="Kalinowski J."/>
            <person name="Ruckert C."/>
        </authorList>
    </citation>
    <scope>NUCLEOTIDE SEQUENCE</scope>
    <source>
        <strain evidence="11">CGMCC 1.16134</strain>
    </source>
</reference>
<feature type="domain" description="Response regulatory" evidence="10">
    <location>
        <begin position="5"/>
        <end position="123"/>
    </location>
</feature>
<dbReference type="Gene3D" id="3.40.50.2300">
    <property type="match status" value="1"/>
</dbReference>
<dbReference type="GO" id="GO:0003700">
    <property type="term" value="F:DNA-binding transcription factor activity"/>
    <property type="evidence" value="ECO:0007669"/>
    <property type="project" value="InterPro"/>
</dbReference>
<keyword evidence="4" id="KW-0902">Two-component regulatory system</keyword>
<dbReference type="SUPFAM" id="SSF46689">
    <property type="entry name" value="Homeodomain-like"/>
    <property type="match status" value="2"/>
</dbReference>
<protein>
    <recommendedName>
        <fullName evidence="13">Response regulator</fullName>
    </recommendedName>
</protein>
<dbReference type="PRINTS" id="PR00032">
    <property type="entry name" value="HTHARAC"/>
</dbReference>
<dbReference type="InterPro" id="IPR009057">
    <property type="entry name" value="Homeodomain-like_sf"/>
</dbReference>
<comment type="subcellular location">
    <subcellularLocation>
        <location evidence="1">Cytoplasm</location>
    </subcellularLocation>
</comment>
<dbReference type="Pfam" id="PF00072">
    <property type="entry name" value="Response_reg"/>
    <property type="match status" value="1"/>
</dbReference>
<dbReference type="Gene3D" id="1.10.10.60">
    <property type="entry name" value="Homeodomain-like"/>
    <property type="match status" value="2"/>
</dbReference>
<dbReference type="PANTHER" id="PTHR42713">
    <property type="entry name" value="HISTIDINE KINASE-RELATED"/>
    <property type="match status" value="1"/>
</dbReference>
<evidence type="ECO:0000259" key="10">
    <source>
        <dbReference type="PROSITE" id="PS50110"/>
    </source>
</evidence>
<feature type="modified residue" description="4-aspartylphosphate" evidence="8">
    <location>
        <position position="57"/>
    </location>
</feature>
<proteinExistence type="predicted"/>
<evidence type="ECO:0000256" key="2">
    <source>
        <dbReference type="ARBA" id="ARBA00022490"/>
    </source>
</evidence>
<dbReference type="GO" id="GO:0005737">
    <property type="term" value="C:cytoplasm"/>
    <property type="evidence" value="ECO:0007669"/>
    <property type="project" value="UniProtKB-SubCell"/>
</dbReference>
<evidence type="ECO:0000256" key="6">
    <source>
        <dbReference type="ARBA" id="ARBA00023125"/>
    </source>
</evidence>
<feature type="domain" description="HTH araC/xylS-type" evidence="9">
    <location>
        <begin position="436"/>
        <end position="534"/>
    </location>
</feature>
<keyword evidence="7" id="KW-0804">Transcription</keyword>
<dbReference type="SUPFAM" id="SSF52172">
    <property type="entry name" value="CheY-like"/>
    <property type="match status" value="1"/>
</dbReference>
<sequence length="541" mass="62233">MNNYKVILVEDEYPARTVFRGMIGQRGDLFTLCGEAEDGQEGLELFLKFKPELIVTDITMPGMNGLEMLRQIEHSGLPQPQIIILTCHQDFHYAQQAIQLKAASYLIKDDCLSDPELLTRTLEELSHKVVSLDQSREKQLLLEQKVRSSEIEIEQSLFLDMLRSPAAGSKWLLSLEEAHIPVRSGRFRALLLELDRSSLRFSMDQLEELKLWQFAGVNVLKELLDLQGANKVITLDKGRFFAVYVDDSRQEDSRRIDLLVQSFAANLKMGVLALEYVFHPGTDSPTEAIKHLATASYPFFYHSNQTLRDRHWEKLLRFSSIPEHLSRFWAKVLKAAFLEPGMGSSALPDRERSSLYQQAAEQRWEPEQIKSLYLRVFLELSHFIADTDGGTDLEASFRKKLEICQTFHAVHDTALSYFRKLRQLHGEGTKLDASITKIVQRIHEELNYPYKLEELAASINYSVPYFSSMFKRTVGESFIQYLTRQRIEKAKLLLLTTDQKTFEIAEAIGFANYRSFNRIFKKETGVTPSDFRRMGAAPEQV</sequence>
<evidence type="ECO:0000256" key="3">
    <source>
        <dbReference type="ARBA" id="ARBA00022553"/>
    </source>
</evidence>
<evidence type="ECO:0000256" key="8">
    <source>
        <dbReference type="PROSITE-ProRule" id="PRU00169"/>
    </source>
</evidence>
<dbReference type="InterPro" id="IPR001789">
    <property type="entry name" value="Sig_transdc_resp-reg_receiver"/>
</dbReference>
<accession>A0A917FSH5</accession>
<organism evidence="11 12">
    <name type="scientific">Paenibacillus albidus</name>
    <dbReference type="NCBI Taxonomy" id="2041023"/>
    <lineage>
        <taxon>Bacteria</taxon>
        <taxon>Bacillati</taxon>
        <taxon>Bacillota</taxon>
        <taxon>Bacilli</taxon>
        <taxon>Bacillales</taxon>
        <taxon>Paenibacillaceae</taxon>
        <taxon>Paenibacillus</taxon>
    </lineage>
</organism>
<dbReference type="AlphaFoldDB" id="A0A917FSH5"/>
<dbReference type="Proteomes" id="UP000637643">
    <property type="component" value="Unassembled WGS sequence"/>
</dbReference>
<reference evidence="11" key="2">
    <citation type="submission" date="2020-09" db="EMBL/GenBank/DDBJ databases">
        <authorList>
            <person name="Sun Q."/>
            <person name="Zhou Y."/>
        </authorList>
    </citation>
    <scope>NUCLEOTIDE SEQUENCE</scope>
    <source>
        <strain evidence="11">CGMCC 1.16134</strain>
    </source>
</reference>
<evidence type="ECO:0000256" key="5">
    <source>
        <dbReference type="ARBA" id="ARBA00023015"/>
    </source>
</evidence>
<dbReference type="SMART" id="SM00448">
    <property type="entry name" value="REC"/>
    <property type="match status" value="1"/>
</dbReference>
<evidence type="ECO:0000256" key="1">
    <source>
        <dbReference type="ARBA" id="ARBA00004496"/>
    </source>
</evidence>
<dbReference type="PROSITE" id="PS01124">
    <property type="entry name" value="HTH_ARAC_FAMILY_2"/>
    <property type="match status" value="1"/>
</dbReference>
<dbReference type="PANTHER" id="PTHR42713:SF3">
    <property type="entry name" value="TRANSCRIPTIONAL REGULATORY PROTEIN HPTR"/>
    <property type="match status" value="1"/>
</dbReference>
<evidence type="ECO:0000259" key="9">
    <source>
        <dbReference type="PROSITE" id="PS01124"/>
    </source>
</evidence>
<dbReference type="Pfam" id="PF12833">
    <property type="entry name" value="HTH_18"/>
    <property type="match status" value="1"/>
</dbReference>
<dbReference type="PROSITE" id="PS50110">
    <property type="entry name" value="RESPONSE_REGULATORY"/>
    <property type="match status" value="1"/>
</dbReference>
<evidence type="ECO:0000256" key="4">
    <source>
        <dbReference type="ARBA" id="ARBA00023012"/>
    </source>
</evidence>
<keyword evidence="5" id="KW-0805">Transcription regulation</keyword>
<name>A0A917FSH5_9BACL</name>
<dbReference type="EMBL" id="BMKR01000032">
    <property type="protein sequence ID" value="GGG01625.1"/>
    <property type="molecule type" value="Genomic_DNA"/>
</dbReference>
<dbReference type="GO" id="GO:0043565">
    <property type="term" value="F:sequence-specific DNA binding"/>
    <property type="evidence" value="ECO:0007669"/>
    <property type="project" value="InterPro"/>
</dbReference>
<evidence type="ECO:0000256" key="7">
    <source>
        <dbReference type="ARBA" id="ARBA00023163"/>
    </source>
</evidence>
<keyword evidence="3 8" id="KW-0597">Phosphoprotein</keyword>
<dbReference type="GO" id="GO:0000160">
    <property type="term" value="P:phosphorelay signal transduction system"/>
    <property type="evidence" value="ECO:0007669"/>
    <property type="project" value="UniProtKB-KW"/>
</dbReference>
<keyword evidence="2" id="KW-0963">Cytoplasm</keyword>
<dbReference type="SMART" id="SM00342">
    <property type="entry name" value="HTH_ARAC"/>
    <property type="match status" value="1"/>
</dbReference>
<evidence type="ECO:0008006" key="13">
    <source>
        <dbReference type="Google" id="ProtNLM"/>
    </source>
</evidence>
<gene>
    <name evidence="11" type="ORF">GCM10010912_53080</name>
</gene>
<dbReference type="InterPro" id="IPR018060">
    <property type="entry name" value="HTH_AraC"/>
</dbReference>
<keyword evidence="6" id="KW-0238">DNA-binding</keyword>
<dbReference type="RefSeq" id="WP_189030247.1">
    <property type="nucleotide sequence ID" value="NZ_BMKR01000032.1"/>
</dbReference>
<dbReference type="InterPro" id="IPR011006">
    <property type="entry name" value="CheY-like_superfamily"/>
</dbReference>
<dbReference type="InterPro" id="IPR051552">
    <property type="entry name" value="HptR"/>
</dbReference>
<evidence type="ECO:0000313" key="12">
    <source>
        <dbReference type="Proteomes" id="UP000637643"/>
    </source>
</evidence>
<comment type="caution">
    <text evidence="11">The sequence shown here is derived from an EMBL/GenBank/DDBJ whole genome shotgun (WGS) entry which is preliminary data.</text>
</comment>
<keyword evidence="12" id="KW-1185">Reference proteome</keyword>
<dbReference type="CDD" id="cd17536">
    <property type="entry name" value="REC_YesN-like"/>
    <property type="match status" value="1"/>
</dbReference>